<accession>A0AAN6GAV0</accession>
<feature type="region of interest" description="Disordered" evidence="1">
    <location>
        <begin position="643"/>
        <end position="680"/>
    </location>
</feature>
<feature type="compositionally biased region" description="Polar residues" evidence="1">
    <location>
        <begin position="937"/>
        <end position="949"/>
    </location>
</feature>
<feature type="transmembrane region" description="Helical" evidence="2">
    <location>
        <begin position="298"/>
        <end position="324"/>
    </location>
</feature>
<feature type="transmembrane region" description="Helical" evidence="2">
    <location>
        <begin position="442"/>
        <end position="466"/>
    </location>
</feature>
<sequence length="949" mass="102507">MDAQNEAGALLQEYASIFPVTVLNNLTGVAAPDGAAANATQGLLELDEYLAGFWYTWHRPSFFRHLFAGVACLSMYFVLAATVFARRMYLRQCILFKVAHRAHGRYVIPSVFDTFTISVVLFALTNIAYVATAYRAYHLRDNHAQQVIRLFEILQWTPLFFAGWFASVGSFYTAPGALDGPPQLRSRANQRRSSSKEWRQTLSARLRIPLLINIVTLGMPLVMTASVIPCAITSQRAHLHGFALYQRFHADVILPLLSSGSGAPLLSLEAGLPTSIMQRAAEVRNAALHEAYYLAASFYAWTGGAAMVLAFYLPCGGILLVLIWRQVRRQREVVRSGIGTYKQQGGTMRKDLTETPATLHRWCINCGQKMAANAHCECGFVVGSAVEASSRSQDSADFTRERNDAVEEDNADLVRMAAAFKGRVVKQQGTPLLRYFYLRRCLLNLAFLYLSIVATAFSVLVAAGIFGAHVRPSMALGPAHFTRLYVISGLLSNWSLLVFGSLATAAIWLRHFDPANDPSYYARAGETGWAPSTALAMLGMRQLPKPLQRWLPALHQGEPLPTSPSTTHIMRSTTKLPQSPSMASSIGGGGAGRKRRRSTPTKVRRFSGLFVATSKFKHVMQDPPAMMDDDDDEREEKRREVQFEMMRTDTSPVSAMGTEDSPTAFVSSSATTSPQSVVPWASLRRSPSALSMGTAKESGTASNPNLNTYSACPTPPPPLPSTQHITTPPSAASANAGSHPGQTRAPVRYATPFGPIEGPPVSSTYLEPSSSRVGTPTTGVNPALNGFRRSPSLSKSIKSATGGDASSIGARQGLGLSMVGSSPPPAGVGVGGDAATGSPGPTGSVAAAWNERFTALRRSTMLLSSSSRPGTSDSLAPSTHLLHSSSLHNLRAQALRHASDPLHADQGSQQQLESTTSAQTQRREQQLQEAWNPGHWRTSSYSSGPNGQP</sequence>
<evidence type="ECO:0000256" key="1">
    <source>
        <dbReference type="SAM" id="MobiDB-lite"/>
    </source>
</evidence>
<dbReference type="AlphaFoldDB" id="A0AAN6GAV0"/>
<dbReference type="EMBL" id="JAPDMQ010000275">
    <property type="protein sequence ID" value="KAK0528391.1"/>
    <property type="molecule type" value="Genomic_DNA"/>
</dbReference>
<protein>
    <submittedName>
        <fullName evidence="3">Uncharacterized protein</fullName>
    </submittedName>
</protein>
<feature type="compositionally biased region" description="Basic residues" evidence="1">
    <location>
        <begin position="592"/>
        <end position="602"/>
    </location>
</feature>
<organism evidence="3 4">
    <name type="scientific">Tilletia horrida</name>
    <dbReference type="NCBI Taxonomy" id="155126"/>
    <lineage>
        <taxon>Eukaryota</taxon>
        <taxon>Fungi</taxon>
        <taxon>Dikarya</taxon>
        <taxon>Basidiomycota</taxon>
        <taxon>Ustilaginomycotina</taxon>
        <taxon>Exobasidiomycetes</taxon>
        <taxon>Tilletiales</taxon>
        <taxon>Tilletiaceae</taxon>
        <taxon>Tilletia</taxon>
    </lineage>
</organism>
<comment type="caution">
    <text evidence="3">The sequence shown here is derived from an EMBL/GenBank/DDBJ whole genome shotgun (WGS) entry which is preliminary data.</text>
</comment>
<feature type="compositionally biased region" description="Polar residues" evidence="1">
    <location>
        <begin position="906"/>
        <end position="920"/>
    </location>
</feature>
<keyword evidence="2" id="KW-0812">Transmembrane</keyword>
<feature type="compositionally biased region" description="Polar residues" evidence="1">
    <location>
        <begin position="563"/>
        <end position="578"/>
    </location>
</feature>
<proteinExistence type="predicted"/>
<feature type="transmembrane region" description="Helical" evidence="2">
    <location>
        <begin position="106"/>
        <end position="131"/>
    </location>
</feature>
<feature type="compositionally biased region" description="Polar residues" evidence="1">
    <location>
        <begin position="765"/>
        <end position="780"/>
    </location>
</feature>
<feature type="transmembrane region" description="Helical" evidence="2">
    <location>
        <begin position="159"/>
        <end position="178"/>
    </location>
</feature>
<feature type="region of interest" description="Disordered" evidence="1">
    <location>
        <begin position="765"/>
        <end position="805"/>
    </location>
</feature>
<evidence type="ECO:0000313" key="4">
    <source>
        <dbReference type="Proteomes" id="UP001176521"/>
    </source>
</evidence>
<evidence type="ECO:0000313" key="3">
    <source>
        <dbReference type="EMBL" id="KAK0528391.1"/>
    </source>
</evidence>
<feature type="region of interest" description="Disordered" evidence="1">
    <location>
        <begin position="817"/>
        <end position="845"/>
    </location>
</feature>
<gene>
    <name evidence="3" type="ORF">OC842_004569</name>
</gene>
<feature type="region of interest" description="Disordered" evidence="1">
    <location>
        <begin position="892"/>
        <end position="949"/>
    </location>
</feature>
<reference evidence="3" key="1">
    <citation type="journal article" date="2023" name="PhytoFront">
        <title>Draft Genome Resources of Seven Strains of Tilletia horrida, Causal Agent of Kernel Smut of Rice.</title>
        <authorList>
            <person name="Khanal S."/>
            <person name="Antony Babu S."/>
            <person name="Zhou X.G."/>
        </authorList>
    </citation>
    <scope>NUCLEOTIDE SEQUENCE</scope>
    <source>
        <strain evidence="3">TX3</strain>
    </source>
</reference>
<keyword evidence="4" id="KW-1185">Reference proteome</keyword>
<feature type="transmembrane region" description="Helical" evidence="2">
    <location>
        <begin position="208"/>
        <end position="228"/>
    </location>
</feature>
<dbReference type="Proteomes" id="UP001176521">
    <property type="component" value="Unassembled WGS sequence"/>
</dbReference>
<feature type="compositionally biased region" description="Polar residues" evidence="1">
    <location>
        <begin position="721"/>
        <end position="736"/>
    </location>
</feature>
<feature type="compositionally biased region" description="Polar residues" evidence="1">
    <location>
        <begin position="660"/>
        <end position="676"/>
    </location>
</feature>
<feature type="region of interest" description="Disordered" evidence="1">
    <location>
        <begin position="560"/>
        <end position="602"/>
    </location>
</feature>
<evidence type="ECO:0000256" key="2">
    <source>
        <dbReference type="SAM" id="Phobius"/>
    </source>
</evidence>
<feature type="transmembrane region" description="Helical" evidence="2">
    <location>
        <begin position="62"/>
        <end position="85"/>
    </location>
</feature>
<feature type="region of interest" description="Disordered" evidence="1">
    <location>
        <begin position="715"/>
        <end position="743"/>
    </location>
</feature>
<keyword evidence="2" id="KW-1133">Transmembrane helix</keyword>
<name>A0AAN6GAV0_9BASI</name>
<keyword evidence="2" id="KW-0472">Membrane</keyword>